<evidence type="ECO:0000313" key="3">
    <source>
        <dbReference type="Proteomes" id="UP000265692"/>
    </source>
</evidence>
<dbReference type="Proteomes" id="UP000265692">
    <property type="component" value="Unassembled WGS sequence"/>
</dbReference>
<sequence length="195" mass="21078">MKLVLQFIVLLIIVLSTATIYFKIFASRHKVSCNTVMLAAMVLSTMSGLIMGTILALTQPFSLNSILSMIIAISIGLILGAMFNLMTTIEGMAGGIMGGLMGAMLGEMLDSTYIYILSLVLILLMGVMTILMIKQIKQEGQSVMPQEPTIQKNSSLNRLSLIITCVGLLLFSGILLGTSSPTNSNMNQDHHSHHQ</sequence>
<dbReference type="RefSeq" id="WP_118877540.1">
    <property type="nucleotide sequence ID" value="NZ_QWEI01000013.1"/>
</dbReference>
<feature type="transmembrane region" description="Helical" evidence="1">
    <location>
        <begin position="63"/>
        <end position="82"/>
    </location>
</feature>
<feature type="transmembrane region" description="Helical" evidence="1">
    <location>
        <begin position="112"/>
        <end position="134"/>
    </location>
</feature>
<name>A0A396S3L0_9BACL</name>
<keyword evidence="1" id="KW-1133">Transmembrane helix</keyword>
<keyword evidence="3" id="KW-1185">Reference proteome</keyword>
<organism evidence="2 3">
    <name type="scientific">Ureibacillus yapensis</name>
    <dbReference type="NCBI Taxonomy" id="2304605"/>
    <lineage>
        <taxon>Bacteria</taxon>
        <taxon>Bacillati</taxon>
        <taxon>Bacillota</taxon>
        <taxon>Bacilli</taxon>
        <taxon>Bacillales</taxon>
        <taxon>Caryophanaceae</taxon>
        <taxon>Ureibacillus</taxon>
    </lineage>
</organism>
<feature type="transmembrane region" description="Helical" evidence="1">
    <location>
        <begin position="36"/>
        <end position="57"/>
    </location>
</feature>
<dbReference type="EMBL" id="QWEI01000013">
    <property type="protein sequence ID" value="RHW32363.1"/>
    <property type="molecule type" value="Genomic_DNA"/>
</dbReference>
<proteinExistence type="predicted"/>
<evidence type="ECO:0000256" key="1">
    <source>
        <dbReference type="SAM" id="Phobius"/>
    </source>
</evidence>
<evidence type="ECO:0000313" key="2">
    <source>
        <dbReference type="EMBL" id="RHW32363.1"/>
    </source>
</evidence>
<keyword evidence="1" id="KW-0812">Transmembrane</keyword>
<feature type="transmembrane region" description="Helical" evidence="1">
    <location>
        <begin position="155"/>
        <end position="176"/>
    </location>
</feature>
<feature type="transmembrane region" description="Helical" evidence="1">
    <location>
        <begin position="6"/>
        <end position="24"/>
    </location>
</feature>
<comment type="caution">
    <text evidence="2">The sequence shown here is derived from an EMBL/GenBank/DDBJ whole genome shotgun (WGS) entry which is preliminary data.</text>
</comment>
<gene>
    <name evidence="2" type="ORF">D1B33_16645</name>
</gene>
<keyword evidence="1" id="KW-0472">Membrane</keyword>
<reference evidence="2 3" key="1">
    <citation type="submission" date="2018-08" db="EMBL/GenBank/DDBJ databases">
        <title>Lysinibacillus sp. YLB-03 draft genome sequence.</title>
        <authorList>
            <person name="Yu L."/>
        </authorList>
    </citation>
    <scope>NUCLEOTIDE SEQUENCE [LARGE SCALE GENOMIC DNA]</scope>
    <source>
        <strain evidence="2 3">YLB-03</strain>
    </source>
</reference>
<dbReference type="AlphaFoldDB" id="A0A396S3L0"/>
<protein>
    <submittedName>
        <fullName evidence="2">Uncharacterized protein</fullName>
    </submittedName>
</protein>
<accession>A0A396S3L0</accession>